<feature type="region of interest" description="Disordered" evidence="6">
    <location>
        <begin position="247"/>
        <end position="268"/>
    </location>
</feature>
<evidence type="ECO:0000259" key="8">
    <source>
        <dbReference type="Pfam" id="PF03553"/>
    </source>
</evidence>
<dbReference type="GO" id="GO:0005886">
    <property type="term" value="C:plasma membrane"/>
    <property type="evidence" value="ECO:0007669"/>
    <property type="project" value="UniProtKB-SubCell"/>
</dbReference>
<evidence type="ECO:0000256" key="4">
    <source>
        <dbReference type="ARBA" id="ARBA00022989"/>
    </source>
</evidence>
<dbReference type="Pfam" id="PF03553">
    <property type="entry name" value="Na_H_antiporter"/>
    <property type="match status" value="1"/>
</dbReference>
<name>A2SR29_METLZ</name>
<evidence type="ECO:0000256" key="5">
    <source>
        <dbReference type="ARBA" id="ARBA00023136"/>
    </source>
</evidence>
<dbReference type="InterPro" id="IPR018461">
    <property type="entry name" value="Na/H_Antiport_NhaC-like_C"/>
</dbReference>
<feature type="transmembrane region" description="Helical" evidence="7">
    <location>
        <begin position="526"/>
        <end position="547"/>
    </location>
</feature>
<feature type="transmembrane region" description="Helical" evidence="7">
    <location>
        <begin position="553"/>
        <end position="571"/>
    </location>
</feature>
<evidence type="ECO:0000313" key="9">
    <source>
        <dbReference type="EMBL" id="ABN06785.1"/>
    </source>
</evidence>
<protein>
    <submittedName>
        <fullName evidence="9">Na+/H+ antiporter NhaC</fullName>
    </submittedName>
</protein>
<feature type="transmembrane region" description="Helical" evidence="7">
    <location>
        <begin position="12"/>
        <end position="33"/>
    </location>
</feature>
<gene>
    <name evidence="9" type="ordered locus">Mlab_0611</name>
</gene>
<keyword evidence="3 7" id="KW-0812">Transmembrane</keyword>
<comment type="subcellular location">
    <subcellularLocation>
        <location evidence="1">Cell membrane</location>
        <topology evidence="1">Multi-pass membrane protein</topology>
    </subcellularLocation>
</comment>
<dbReference type="eggNOG" id="arCOG02009">
    <property type="taxonomic scope" value="Archaea"/>
</dbReference>
<feature type="transmembrane region" description="Helical" evidence="7">
    <location>
        <begin position="459"/>
        <end position="479"/>
    </location>
</feature>
<accession>A2SR29</accession>
<feature type="domain" description="Na+/H+ antiporter NhaC-like C-terminal" evidence="8">
    <location>
        <begin position="174"/>
        <end position="548"/>
    </location>
</feature>
<feature type="transmembrane region" description="Helical" evidence="7">
    <location>
        <begin position="397"/>
        <end position="414"/>
    </location>
</feature>
<evidence type="ECO:0000256" key="3">
    <source>
        <dbReference type="ARBA" id="ARBA00022692"/>
    </source>
</evidence>
<keyword evidence="2" id="KW-1003">Cell membrane</keyword>
<feature type="transmembrane region" description="Helical" evidence="7">
    <location>
        <begin position="434"/>
        <end position="452"/>
    </location>
</feature>
<keyword evidence="10" id="KW-1185">Reference proteome</keyword>
<dbReference type="EMBL" id="CP000559">
    <property type="protein sequence ID" value="ABN06785.1"/>
    <property type="molecule type" value="Genomic_DNA"/>
</dbReference>
<feature type="transmembrane region" description="Helical" evidence="7">
    <location>
        <begin position="125"/>
        <end position="144"/>
    </location>
</feature>
<dbReference type="KEGG" id="mla:Mlab_0611"/>
<feature type="transmembrane region" description="Helical" evidence="7">
    <location>
        <begin position="217"/>
        <end position="237"/>
    </location>
</feature>
<sequence>MNDPGKVDKMRLAYALGFVTLLAPLLALLLAFLTKNVLLSLFLGVLNGAWTLCLVTGTIFGAASGAFLNSTDYFVATMADRWDAGILMQVLVIGALIALITRMGGMRGLATLITKIAKGPRSAQVAIWLSGWIIFFDDYANALIIGPIMRTVCDKFRISREKLAFLVDSTAAPVAGIVLVSTWIGTEIVNINTGLSIAGITDMSAFGIFIETIPYRFYNILALFFVLATGLLLREYGPMAKAEMRARTTGQTIKPGSEVATEEDYDKDPEKAELKDDHGILTTSRKVHPPNIWNAIIPIAVLIISALVLFYTNGVSYIMAGEGIGILPNGQTITAELFTQMSFFEGLTYAYSSADASIVLFQAGLLACIVAIIMGFAQRIFTVKEGIETWAHGMKSMVFVCIVLILAWSIGSVISDLGTSYFISGIFSDSIPLWIVPALIFIIAALISFATGTAYGTMAILLPLCIPLAAVIGGGVINGEAVDPLFIVLCSSAVLTGAIFGDHCSPISDTTILSSMGSGCGLMDHVQTQIGYAMTIAVISVAAYLLIGLGLPIWIVLPIGAALCVAALLILGKKMPTWDPKTEKLLE</sequence>
<dbReference type="Proteomes" id="UP000000365">
    <property type="component" value="Chromosome"/>
</dbReference>
<evidence type="ECO:0000256" key="2">
    <source>
        <dbReference type="ARBA" id="ARBA00022475"/>
    </source>
</evidence>
<evidence type="ECO:0000256" key="7">
    <source>
        <dbReference type="SAM" id="Phobius"/>
    </source>
</evidence>
<dbReference type="HOGENOM" id="CLU_018751_0_1_2"/>
<evidence type="ECO:0000256" key="1">
    <source>
        <dbReference type="ARBA" id="ARBA00004651"/>
    </source>
</evidence>
<feature type="transmembrane region" description="Helical" evidence="7">
    <location>
        <begin position="39"/>
        <end position="63"/>
    </location>
</feature>
<feature type="transmembrane region" description="Helical" evidence="7">
    <location>
        <begin position="84"/>
        <end position="105"/>
    </location>
</feature>
<dbReference type="STRING" id="410358.Mlab_0611"/>
<keyword evidence="4 7" id="KW-1133">Transmembrane helix</keyword>
<evidence type="ECO:0000256" key="6">
    <source>
        <dbReference type="SAM" id="MobiDB-lite"/>
    </source>
</evidence>
<keyword evidence="5 7" id="KW-0472">Membrane</keyword>
<evidence type="ECO:0000313" key="10">
    <source>
        <dbReference type="Proteomes" id="UP000000365"/>
    </source>
</evidence>
<dbReference type="PANTHER" id="PTHR43478:SF1">
    <property type="entry name" value="NA+_H+ ANTIPORTER NHAC-LIKE C-TERMINAL DOMAIN-CONTAINING PROTEIN"/>
    <property type="match status" value="1"/>
</dbReference>
<feature type="transmembrane region" description="Helical" evidence="7">
    <location>
        <begin position="292"/>
        <end position="311"/>
    </location>
</feature>
<dbReference type="PANTHER" id="PTHR43478">
    <property type="entry name" value="NA+/H+ ANTIPORTER-RELATED"/>
    <property type="match status" value="1"/>
</dbReference>
<reference evidence="9 10" key="1">
    <citation type="journal article" date="2009" name="Stand. Genomic Sci.">
        <title>Complete genome sequence of Methanocorpusculum labreanum type strain Z.</title>
        <authorList>
            <person name="Anderson I.J."/>
            <person name="Sieprawska-Lupa M."/>
            <person name="Goltsman E."/>
            <person name="Lapidus A."/>
            <person name="Copeland A."/>
            <person name="Glavina Del Rio T."/>
            <person name="Tice H."/>
            <person name="Dalin E."/>
            <person name="Barry K."/>
            <person name="Pitluck S."/>
            <person name="Hauser L."/>
            <person name="Land M."/>
            <person name="Lucas S."/>
            <person name="Richardson P."/>
            <person name="Whitman W.B."/>
            <person name="Kyrpides N.C."/>
        </authorList>
    </citation>
    <scope>NUCLEOTIDE SEQUENCE [LARGE SCALE GENOMIC DNA]</scope>
    <source>
        <strain evidence="10">ATCC 43576 / DSM 4855 / Z</strain>
    </source>
</reference>
<dbReference type="AlphaFoldDB" id="A2SR29"/>
<proteinExistence type="predicted"/>
<organism evidence="9 10">
    <name type="scientific">Methanocorpusculum labreanum (strain ATCC 43576 / DSM 4855 / Z)</name>
    <dbReference type="NCBI Taxonomy" id="410358"/>
    <lineage>
        <taxon>Archaea</taxon>
        <taxon>Methanobacteriati</taxon>
        <taxon>Methanobacteriota</taxon>
        <taxon>Stenosarchaea group</taxon>
        <taxon>Methanomicrobia</taxon>
        <taxon>Methanomicrobiales</taxon>
        <taxon>Methanocorpusculaceae</taxon>
        <taxon>Methanocorpusculum</taxon>
    </lineage>
</organism>
<feature type="transmembrane region" description="Helical" evidence="7">
    <location>
        <begin position="356"/>
        <end position="377"/>
    </location>
</feature>